<gene>
    <name evidence="1" type="ORF">JOE21_000165</name>
</gene>
<evidence type="ECO:0000313" key="1">
    <source>
        <dbReference type="EMBL" id="MDR6224177.1"/>
    </source>
</evidence>
<dbReference type="GO" id="GO:0003677">
    <property type="term" value="F:DNA binding"/>
    <property type="evidence" value="ECO:0007669"/>
    <property type="project" value="UniProtKB-KW"/>
</dbReference>
<dbReference type="EMBL" id="JAVDQG010000001">
    <property type="protein sequence ID" value="MDR6224177.1"/>
    <property type="molecule type" value="Genomic_DNA"/>
</dbReference>
<keyword evidence="2" id="KW-1185">Reference proteome</keyword>
<dbReference type="RefSeq" id="WP_309861096.1">
    <property type="nucleotide sequence ID" value="NZ_JAVDQG010000001.1"/>
</dbReference>
<accession>A0ABU1IHB9</accession>
<dbReference type="Proteomes" id="UP001185012">
    <property type="component" value="Unassembled WGS sequence"/>
</dbReference>
<sequence length="91" mass="10786">MIDETLRQAYRQGVPVQLIYLDQKGRISERCVRLYALQREEISAYCFSRRSYRRFKRERVLAAELRHHFFQWGMQPEKGNASTDPGIPPIG</sequence>
<comment type="caution">
    <text evidence="1">The sequence shown here is derived from an EMBL/GenBank/DDBJ whole genome shotgun (WGS) entry which is preliminary data.</text>
</comment>
<keyword evidence="1" id="KW-0238">DNA-binding</keyword>
<name>A0ABU1IHB9_9BACL</name>
<proteinExistence type="predicted"/>
<reference evidence="1 2" key="1">
    <citation type="submission" date="2023-07" db="EMBL/GenBank/DDBJ databases">
        <title>Genomic Encyclopedia of Type Strains, Phase IV (KMG-IV): sequencing the most valuable type-strain genomes for metagenomic binning, comparative biology and taxonomic classification.</title>
        <authorList>
            <person name="Goeker M."/>
        </authorList>
    </citation>
    <scope>NUCLEOTIDE SEQUENCE [LARGE SCALE GENOMIC DNA]</scope>
    <source>
        <strain evidence="1 2">DSM 45903</strain>
    </source>
</reference>
<organism evidence="1 2">
    <name type="scientific">Desmospora profundinema</name>
    <dbReference type="NCBI Taxonomy" id="1571184"/>
    <lineage>
        <taxon>Bacteria</taxon>
        <taxon>Bacillati</taxon>
        <taxon>Bacillota</taxon>
        <taxon>Bacilli</taxon>
        <taxon>Bacillales</taxon>
        <taxon>Thermoactinomycetaceae</taxon>
        <taxon>Desmospora</taxon>
    </lineage>
</organism>
<protein>
    <submittedName>
        <fullName evidence="1">DNA-binding transcriptional regulator YafY</fullName>
    </submittedName>
</protein>
<evidence type="ECO:0000313" key="2">
    <source>
        <dbReference type="Proteomes" id="UP001185012"/>
    </source>
</evidence>